<feature type="domain" description="LamG-like jellyroll fold" evidence="7">
    <location>
        <begin position="523"/>
        <end position="679"/>
    </location>
</feature>
<dbReference type="Gene3D" id="2.60.40.10">
    <property type="entry name" value="Immunoglobulins"/>
    <property type="match status" value="2"/>
</dbReference>
<dbReference type="SUPFAM" id="SSF49899">
    <property type="entry name" value="Concanavalin A-like lectins/glucanases"/>
    <property type="match status" value="1"/>
</dbReference>
<evidence type="ECO:0000256" key="4">
    <source>
        <dbReference type="ARBA" id="ARBA00023157"/>
    </source>
</evidence>
<sequence>MHHTSPQGRARLAITSLTACLLSPAFGAVPLIGNLAITQNDTGNSATGVSGALSQSNGATYVGGTRGDFGLRFDGATPSADVTNGILMVSLRENGRSNQGTTPNPIGAGLGFATPAIQSPGNIGITYDGYSSSINIGNTAITTTDAATFFPSGDEWNTSQSFGYFKYTDWLGGWVTNTDNNGAMTGFASKSAGFTVTSGATDPGTSTVFDSTANAGFYTLRLGGYNASRGTFAAVPATSQNGILLVTGGKNEDNYALSSANADGTFTLICKDNGADAFSFENDPVAFVYIPSGHSDVAAMGRIDAEGDAVANSGTFTVTKGGTGQWYLSSPGRNDSNSVLLISPEGSIVSGTNRGDNIWSFAWDGANNRWVIEGRDIPGTATANPGLQNLAANEVGFSFALFATNPPPVVSLTSPAGGTNAIFGAPVTLTATATDDTAVTKVQFYDGDTLLGEDLTAPYEFVWNDAGLGTHDLKARAIDDKGGYTTSTAATISVAPPAGTDGLFFDGVDDYVTFGDNPALKLSTFTIECWFKREAGGVGAGTGSGGVTAIPLIAKGRGEADTPANINCNYFMGIDVATGKLAADFEDANTGLNHPALGQTVVPVGVWQHAAVTFDGTAWTLYLNGKEEATVSTDGQVPQNLSIQHASLGTAMNSTGAREGYFQGQMDEVRIWNTARGLDEIQSTINSQVSSAQGLVARYAMDETSGTTLFSSAGTAIDGTLANGVIRTTGAPFNLDVPPTISLASPADAAIDVPRVGQLSANVNDLNGGNLQVKFYGRNIGNASESDFFTVVALPDTQYYSENIGGNLAQIFSAQTEWIVAEKDARKIGFVLHLGDITDNGDTPVAGEWANARNALYALENPTTTMQAEGVPYIVAVGNHDQTPNGDADGTTTNFNTYFGVHPTTGVNHFANKSYYGGTSEPTKADNNYTLFTAGGMDFIVISLEYDTTPDAADLDWADALLKAYPTRRGIVITHHMVNTGNPASFSTMGKAIYDSLKDNPNLILMHGGHIHGEGRRSDTFEGRTIHSILADYQGRTNGGDGWLRIMTFRPTLNRIDVQTYSPTLDQYETDADSQFSLDVNLSGGVGPFTEVGNVTVPAGVATVNWAGLESGGRYEWYAEVSDGTSTIRTPVRSFTAEGAVFPPTVALTSPANGTQFAAPANITLQATASDLDGTVTKVGFYSGTTLLGEDTTAPYSFDWANVPAGSYTIIAKATDEEGIVTAANPISVQVLVDPAAPNVKTASAGLFEGNWTVAGTSAAPRSFVNPGSNTGDISLVVNGSPVPFLSGVTAVANWNNGGQSADNIVSAFSSSGNALVSVADNSNPNAAGANPTTTEESAGTAVAFLPFSGGFTGALVDPDGHVLASNLPAGVEVNKTGSGLYTVTGLSISGNLLAFPNGNVGSTDGDNVLSVKISSGTWIIDVRDNAGTSQDASFSFVYLPYSTPGVFSGMIRTTGSPAILNGALNDAGGNVTVNANYYDLTIGDGTVVNPSNSALFLTADAATSGTAAENIISYTANGNSFRVFTQDLPELNGNFQAIDVRFMVVPFALSHEAEVIMPTVSIEATDATGGEYGADQSLAFTVTRTGPTTGALAVSYTTSGTATGSDIAPLSGTIEIPAGQSSAVIPVTILADDEAEGDESLALTLSASGGYNLGTSSASATIADRPLQAFLKEHQLGAADSDSDNDGVANVLEYYMGTDGSNDGSRATVTAVAAASGSFTARFPHAKGATDVTATVEWSTDLTNWHHTGESNGSQTAAIAVQAVSPAEDDPETLEAVLTVTDGPAPSSIYLRLTVTP</sequence>
<dbReference type="EMBL" id="JBBUKT010000002">
    <property type="protein sequence ID" value="MEK7950378.1"/>
    <property type="molecule type" value="Genomic_DNA"/>
</dbReference>
<dbReference type="Pfam" id="PF17957">
    <property type="entry name" value="Big_7"/>
    <property type="match status" value="2"/>
</dbReference>
<dbReference type="InterPro" id="IPR029052">
    <property type="entry name" value="Metallo-depent_PP-like"/>
</dbReference>
<keyword evidence="9" id="KW-1185">Reference proteome</keyword>
<dbReference type="SMART" id="SM00560">
    <property type="entry name" value="LamGL"/>
    <property type="match status" value="1"/>
</dbReference>
<dbReference type="Pfam" id="PF03160">
    <property type="entry name" value="Calx-beta"/>
    <property type="match status" value="1"/>
</dbReference>
<evidence type="ECO:0000256" key="2">
    <source>
        <dbReference type="ARBA" id="ARBA00022737"/>
    </source>
</evidence>
<protein>
    <submittedName>
        <fullName evidence="8">Ig-like domain-containing protein</fullName>
    </submittedName>
</protein>
<dbReference type="Pfam" id="PF00149">
    <property type="entry name" value="Metallophos"/>
    <property type="match status" value="1"/>
</dbReference>
<keyword evidence="4" id="KW-1015">Disulfide bond</keyword>
<gene>
    <name evidence="8" type="ORF">WKV53_07720</name>
</gene>
<dbReference type="Gene3D" id="2.60.40.2030">
    <property type="match status" value="1"/>
</dbReference>
<dbReference type="Pfam" id="PF13385">
    <property type="entry name" value="Laminin_G_3"/>
    <property type="match status" value="1"/>
</dbReference>
<name>A0ABU9AS31_9BACT</name>
<dbReference type="PANTHER" id="PTHR43143">
    <property type="entry name" value="METALLOPHOSPHOESTERASE, CALCINEURIN SUPERFAMILY"/>
    <property type="match status" value="1"/>
</dbReference>
<evidence type="ECO:0000259" key="6">
    <source>
        <dbReference type="SMART" id="SM00237"/>
    </source>
</evidence>
<evidence type="ECO:0000256" key="3">
    <source>
        <dbReference type="ARBA" id="ARBA00022837"/>
    </source>
</evidence>
<keyword evidence="1 5" id="KW-0732">Signal</keyword>
<dbReference type="SMART" id="SM00237">
    <property type="entry name" value="Calx_beta"/>
    <property type="match status" value="1"/>
</dbReference>
<dbReference type="Proteomes" id="UP001371305">
    <property type="component" value="Unassembled WGS sequence"/>
</dbReference>
<evidence type="ECO:0000256" key="5">
    <source>
        <dbReference type="SAM" id="SignalP"/>
    </source>
</evidence>
<dbReference type="SUPFAM" id="SSF141072">
    <property type="entry name" value="CalX-like"/>
    <property type="match status" value="1"/>
</dbReference>
<dbReference type="SUPFAM" id="SSF56300">
    <property type="entry name" value="Metallo-dependent phosphatases"/>
    <property type="match status" value="1"/>
</dbReference>
<feature type="signal peptide" evidence="5">
    <location>
        <begin position="1"/>
        <end position="27"/>
    </location>
</feature>
<dbReference type="InterPro" id="IPR051918">
    <property type="entry name" value="STPP_CPPED1"/>
</dbReference>
<keyword evidence="2" id="KW-0677">Repeat</keyword>
<evidence type="ECO:0000313" key="9">
    <source>
        <dbReference type="Proteomes" id="UP001371305"/>
    </source>
</evidence>
<accession>A0ABU9AS31</accession>
<evidence type="ECO:0000259" key="7">
    <source>
        <dbReference type="SMART" id="SM00560"/>
    </source>
</evidence>
<feature type="domain" description="Calx-beta" evidence="6">
    <location>
        <begin position="1549"/>
        <end position="1647"/>
    </location>
</feature>
<evidence type="ECO:0000256" key="1">
    <source>
        <dbReference type="ARBA" id="ARBA00022729"/>
    </source>
</evidence>
<proteinExistence type="predicted"/>
<evidence type="ECO:0000313" key="8">
    <source>
        <dbReference type="EMBL" id="MEK7950378.1"/>
    </source>
</evidence>
<dbReference type="InterPro" id="IPR004843">
    <property type="entry name" value="Calcineurin-like_PHP"/>
</dbReference>
<reference evidence="8 9" key="1">
    <citation type="submission" date="2024-04" db="EMBL/GenBank/DDBJ databases">
        <title>Luteolibacter sp. isolated from soil.</title>
        <authorList>
            <person name="An J."/>
        </authorList>
    </citation>
    <scope>NUCLEOTIDE SEQUENCE [LARGE SCALE GENOMIC DNA]</scope>
    <source>
        <strain evidence="8 9">Y139</strain>
    </source>
</reference>
<comment type="caution">
    <text evidence="8">The sequence shown here is derived from an EMBL/GenBank/DDBJ whole genome shotgun (WGS) entry which is preliminary data.</text>
</comment>
<dbReference type="Gene3D" id="3.60.21.10">
    <property type="match status" value="1"/>
</dbReference>
<dbReference type="InterPro" id="IPR003644">
    <property type="entry name" value="Calx_beta"/>
</dbReference>
<dbReference type="RefSeq" id="WP_341403895.1">
    <property type="nucleotide sequence ID" value="NZ_JBBUKT010000002.1"/>
</dbReference>
<dbReference type="InterPro" id="IPR006558">
    <property type="entry name" value="LamG-like"/>
</dbReference>
<dbReference type="Gene3D" id="2.60.120.200">
    <property type="match status" value="1"/>
</dbReference>
<dbReference type="InterPro" id="IPR038081">
    <property type="entry name" value="CalX-like_sf"/>
</dbReference>
<dbReference type="InterPro" id="IPR013320">
    <property type="entry name" value="ConA-like_dom_sf"/>
</dbReference>
<feature type="chain" id="PRO_5046159750" evidence="5">
    <location>
        <begin position="28"/>
        <end position="1798"/>
    </location>
</feature>
<dbReference type="PANTHER" id="PTHR43143:SF5">
    <property type="entry name" value="SECRETED PROTEIN"/>
    <property type="match status" value="1"/>
</dbReference>
<keyword evidence="3" id="KW-0106">Calcium</keyword>
<organism evidence="8 9">
    <name type="scientific">Luteolibacter soli</name>
    <dbReference type="NCBI Taxonomy" id="3135280"/>
    <lineage>
        <taxon>Bacteria</taxon>
        <taxon>Pseudomonadati</taxon>
        <taxon>Verrucomicrobiota</taxon>
        <taxon>Verrucomicrobiia</taxon>
        <taxon>Verrucomicrobiales</taxon>
        <taxon>Verrucomicrobiaceae</taxon>
        <taxon>Luteolibacter</taxon>
    </lineage>
</organism>
<dbReference type="InterPro" id="IPR013783">
    <property type="entry name" value="Ig-like_fold"/>
</dbReference>